<evidence type="ECO:0000313" key="3">
    <source>
        <dbReference type="EMBL" id="OBY61730.1"/>
    </source>
</evidence>
<reference evidence="4" key="1">
    <citation type="submission" date="2016-02" db="EMBL/GenBank/DDBJ databases">
        <title>Paenibacillus sp. LPB0068, isolated from Crassostrea gigas.</title>
        <authorList>
            <person name="Shin S.-K."/>
            <person name="Yi H."/>
        </authorList>
    </citation>
    <scope>NUCLEOTIDE SEQUENCE [LARGE SCALE GENOMIC DNA]</scope>
    <source>
        <strain evidence="4">KCTC 23969</strain>
    </source>
</reference>
<proteinExistence type="predicted"/>
<dbReference type="PROSITE" id="PS50943">
    <property type="entry name" value="HTH_CROC1"/>
    <property type="match status" value="1"/>
</dbReference>
<dbReference type="PANTHER" id="PTHR46558">
    <property type="entry name" value="TRACRIPTIONAL REGULATORY PROTEIN-RELATED-RELATED"/>
    <property type="match status" value="1"/>
</dbReference>
<dbReference type="InterPro" id="IPR001387">
    <property type="entry name" value="Cro/C1-type_HTH"/>
</dbReference>
<sequence length="71" mass="8373">MEEKLIAIRKKIKLARLKKEYSQYYMGCRLNTSQIAYHNLESGKSNIKVDTLLKIATILEVDVKDFFEFED</sequence>
<organism evidence="3 4">
    <name type="scientific">Polaribacter reichenbachii</name>
    <dbReference type="NCBI Taxonomy" id="996801"/>
    <lineage>
        <taxon>Bacteria</taxon>
        <taxon>Pseudomonadati</taxon>
        <taxon>Bacteroidota</taxon>
        <taxon>Flavobacteriia</taxon>
        <taxon>Flavobacteriales</taxon>
        <taxon>Flavobacteriaceae</taxon>
    </lineage>
</organism>
<comment type="caution">
    <text evidence="3">The sequence shown here is derived from an EMBL/GenBank/DDBJ whole genome shotgun (WGS) entry which is preliminary data.</text>
</comment>
<keyword evidence="4" id="KW-1185">Reference proteome</keyword>
<dbReference type="PANTHER" id="PTHR46558:SF4">
    <property type="entry name" value="DNA-BIDING PHAGE PROTEIN"/>
    <property type="match status" value="1"/>
</dbReference>
<dbReference type="Pfam" id="PF01381">
    <property type="entry name" value="HTH_3"/>
    <property type="match status" value="1"/>
</dbReference>
<accession>A0A1B8TPX7</accession>
<dbReference type="RefSeq" id="WP_068365006.1">
    <property type="nucleotide sequence ID" value="NZ_CP019337.1"/>
</dbReference>
<evidence type="ECO:0000259" key="2">
    <source>
        <dbReference type="PROSITE" id="PS50943"/>
    </source>
</evidence>
<gene>
    <name evidence="3" type="ORF">LPB301_16895</name>
</gene>
<dbReference type="SMART" id="SM00530">
    <property type="entry name" value="HTH_XRE"/>
    <property type="match status" value="1"/>
</dbReference>
<dbReference type="GO" id="GO:0003677">
    <property type="term" value="F:DNA binding"/>
    <property type="evidence" value="ECO:0007669"/>
    <property type="project" value="UniProtKB-KW"/>
</dbReference>
<evidence type="ECO:0000256" key="1">
    <source>
        <dbReference type="ARBA" id="ARBA00023125"/>
    </source>
</evidence>
<dbReference type="KEGG" id="prn:BW723_10860"/>
<dbReference type="SUPFAM" id="SSF47413">
    <property type="entry name" value="lambda repressor-like DNA-binding domains"/>
    <property type="match status" value="1"/>
</dbReference>
<feature type="domain" description="HTH cro/C1-type" evidence="2">
    <location>
        <begin position="12"/>
        <end position="66"/>
    </location>
</feature>
<dbReference type="CDD" id="cd00093">
    <property type="entry name" value="HTH_XRE"/>
    <property type="match status" value="1"/>
</dbReference>
<dbReference type="InterPro" id="IPR010982">
    <property type="entry name" value="Lambda_DNA-bd_dom_sf"/>
</dbReference>
<dbReference type="EMBL" id="LSFL01000042">
    <property type="protein sequence ID" value="OBY61730.1"/>
    <property type="molecule type" value="Genomic_DNA"/>
</dbReference>
<dbReference type="AlphaFoldDB" id="A0A1B8TPX7"/>
<dbReference type="Proteomes" id="UP000092612">
    <property type="component" value="Unassembled WGS sequence"/>
</dbReference>
<protein>
    <recommendedName>
        <fullName evidence="2">HTH cro/C1-type domain-containing protein</fullName>
    </recommendedName>
</protein>
<name>A0A1B8TPX7_9FLAO</name>
<evidence type="ECO:0000313" key="4">
    <source>
        <dbReference type="Proteomes" id="UP000092612"/>
    </source>
</evidence>
<dbReference type="Gene3D" id="1.10.260.40">
    <property type="entry name" value="lambda repressor-like DNA-binding domains"/>
    <property type="match status" value="1"/>
</dbReference>
<dbReference type="OrthoDB" id="965471at2"/>
<keyword evidence="1" id="KW-0238">DNA-binding</keyword>